<sequence>MRADADVIIIGAGMAGLALARALAGPGLGLSLLVIDPREARPDRRVWVFPAPPGHALARFAVNETRAVRYAGRAGTLSAAPIWTVEAQAVQDAALDALSASSHARLARGVRLDDVRASAGRAELSCSLGLLRARQIIDTRPAPGHGVAAGAFTQIILSAEAPADGAEAGFELSAPQVQAGGLMLVQRHVLADGRMLAEAVRLAPPGDDGAGLKAVLDEALGGRSHTPARRAVLPLVPPEARKAPPGPVINAPARAGGLRFAVGLEALRLARWAQGATHDWISGRLISAPPDPGAASRAAALALHKRLRQAPKTAADWLNAQMTASDPDAVTAFLAGTARGD</sequence>
<evidence type="ECO:0000313" key="2">
    <source>
        <dbReference type="Proteomes" id="UP000325122"/>
    </source>
</evidence>
<gene>
    <name evidence="1" type="ORF">F1654_12875</name>
</gene>
<comment type="caution">
    <text evidence="1">The sequence shown here is derived from an EMBL/GenBank/DDBJ whole genome shotgun (WGS) entry which is preliminary data.</text>
</comment>
<dbReference type="EMBL" id="VWOJ01000005">
    <property type="protein sequence ID" value="KAA5800953.1"/>
    <property type="molecule type" value="Genomic_DNA"/>
</dbReference>
<accession>A0A5M6Z8J5</accession>
<dbReference type="Proteomes" id="UP000325122">
    <property type="component" value="Unassembled WGS sequence"/>
</dbReference>
<dbReference type="Pfam" id="PF05834">
    <property type="entry name" value="Lycopene_cycl"/>
    <property type="match status" value="1"/>
</dbReference>
<protein>
    <recommendedName>
        <fullName evidence="3">Lycopene cyclase</fullName>
    </recommendedName>
</protein>
<dbReference type="SUPFAM" id="SSF51905">
    <property type="entry name" value="FAD/NAD(P)-binding domain"/>
    <property type="match status" value="1"/>
</dbReference>
<evidence type="ECO:0008006" key="3">
    <source>
        <dbReference type="Google" id="ProtNLM"/>
    </source>
</evidence>
<dbReference type="Gene3D" id="3.50.50.60">
    <property type="entry name" value="FAD/NAD(P)-binding domain"/>
    <property type="match status" value="1"/>
</dbReference>
<evidence type="ECO:0000313" key="1">
    <source>
        <dbReference type="EMBL" id="KAA5800953.1"/>
    </source>
</evidence>
<organism evidence="1 2">
    <name type="scientific">Alkalicaulis satelles</name>
    <dbReference type="NCBI Taxonomy" id="2609175"/>
    <lineage>
        <taxon>Bacteria</taxon>
        <taxon>Pseudomonadati</taxon>
        <taxon>Pseudomonadota</taxon>
        <taxon>Alphaproteobacteria</taxon>
        <taxon>Maricaulales</taxon>
        <taxon>Maricaulaceae</taxon>
        <taxon>Alkalicaulis</taxon>
    </lineage>
</organism>
<reference evidence="1 2" key="1">
    <citation type="submission" date="2019-09" db="EMBL/GenBank/DDBJ databases">
        <authorList>
            <person name="Kevbrin V."/>
            <person name="Grouzdev D.S."/>
        </authorList>
    </citation>
    <scope>NUCLEOTIDE SEQUENCE [LARGE SCALE GENOMIC DNA]</scope>
    <source>
        <strain evidence="1 2">G-192</strain>
    </source>
</reference>
<dbReference type="RefSeq" id="WP_150023972.1">
    <property type="nucleotide sequence ID" value="NZ_VWOJ01000005.1"/>
</dbReference>
<proteinExistence type="predicted"/>
<keyword evidence="2" id="KW-1185">Reference proteome</keyword>
<name>A0A5M6Z8J5_9PROT</name>
<dbReference type="InterPro" id="IPR036188">
    <property type="entry name" value="FAD/NAD-bd_sf"/>
</dbReference>
<dbReference type="AlphaFoldDB" id="A0A5M6Z8J5"/>